<feature type="compositionally biased region" description="Low complexity" evidence="6">
    <location>
        <begin position="29"/>
        <end position="57"/>
    </location>
</feature>
<name>A0A4S2L366_9HYME</name>
<evidence type="ECO:0000313" key="8">
    <source>
        <dbReference type="Proteomes" id="UP000310200"/>
    </source>
</evidence>
<feature type="region of interest" description="Disordered" evidence="6">
    <location>
        <begin position="25"/>
        <end position="75"/>
    </location>
</feature>
<dbReference type="InterPro" id="IPR026126">
    <property type="entry name" value="BABAM1"/>
</dbReference>
<evidence type="ECO:0000256" key="5">
    <source>
        <dbReference type="ARBA" id="ARBA00023242"/>
    </source>
</evidence>
<evidence type="ECO:0000256" key="1">
    <source>
        <dbReference type="ARBA" id="ARBA00004123"/>
    </source>
</evidence>
<dbReference type="GO" id="GO:0070552">
    <property type="term" value="C:BRISC complex"/>
    <property type="evidence" value="ECO:0007669"/>
    <property type="project" value="InterPro"/>
</dbReference>
<comment type="subcellular location">
    <subcellularLocation>
        <location evidence="1">Nucleus</location>
    </subcellularLocation>
</comment>
<protein>
    <submittedName>
        <fullName evidence="7">BRCA1-A complex subunit MERIT40</fullName>
    </submittedName>
</protein>
<keyword evidence="2" id="KW-0963">Cytoplasm</keyword>
<keyword evidence="5" id="KW-0539">Nucleus</keyword>
<dbReference type="EMBL" id="QBLH01000532">
    <property type="protein sequence ID" value="TGZ54928.1"/>
    <property type="molecule type" value="Genomic_DNA"/>
</dbReference>
<dbReference type="AlphaFoldDB" id="A0A4S2L366"/>
<keyword evidence="4" id="KW-0234">DNA repair</keyword>
<organism evidence="7 8">
    <name type="scientific">Temnothorax longispinosus</name>
    <dbReference type="NCBI Taxonomy" id="300112"/>
    <lineage>
        <taxon>Eukaryota</taxon>
        <taxon>Metazoa</taxon>
        <taxon>Ecdysozoa</taxon>
        <taxon>Arthropoda</taxon>
        <taxon>Hexapoda</taxon>
        <taxon>Insecta</taxon>
        <taxon>Pterygota</taxon>
        <taxon>Neoptera</taxon>
        <taxon>Endopterygota</taxon>
        <taxon>Hymenoptera</taxon>
        <taxon>Apocrita</taxon>
        <taxon>Aculeata</taxon>
        <taxon>Formicoidea</taxon>
        <taxon>Formicidae</taxon>
        <taxon>Myrmicinae</taxon>
        <taxon>Temnothorax</taxon>
    </lineage>
</organism>
<dbReference type="CDD" id="cd21502">
    <property type="entry name" value="vWA_BABAM1"/>
    <property type="match status" value="1"/>
</dbReference>
<evidence type="ECO:0000256" key="6">
    <source>
        <dbReference type="SAM" id="MobiDB-lite"/>
    </source>
</evidence>
<evidence type="ECO:0000256" key="4">
    <source>
        <dbReference type="ARBA" id="ARBA00023204"/>
    </source>
</evidence>
<dbReference type="STRING" id="300112.A0A4S2L366"/>
<keyword evidence="3" id="KW-0227">DNA damage</keyword>
<evidence type="ECO:0000256" key="3">
    <source>
        <dbReference type="ARBA" id="ARBA00022763"/>
    </source>
</evidence>
<dbReference type="PANTHER" id="PTHR15660">
    <property type="entry name" value="BRISC AND BRCA1-A COMPLEX MEMBER 1"/>
    <property type="match status" value="1"/>
</dbReference>
<dbReference type="GO" id="GO:0016604">
    <property type="term" value="C:nuclear body"/>
    <property type="evidence" value="ECO:0007669"/>
    <property type="project" value="TreeGrafter"/>
</dbReference>
<sequence>MSDKETTDQEIQVISERLQSVTTIESACNNAQSQQRQQQQQQQQQQQAKSSRKNNNNDAARQPVDSKKAGVAATTTPADDYARVRNVPELNLPEKILLVIDTVREQQCTPFKLGTGATYLPLFMIKRVVENFVSAKSTIQPGIHEYALMSLNSRGACWLCDYTSNTKTVLNHLESITEDVPDEEQKTYDLGPLFEVIHARIATPVRNQPTFTSRVILIYGRSNSVPKFHTGQKYLESLTENPYFFLDVLFAHEPPSDDNMCEAVYAEIAALDTTSFSYIFEVGRNAAKIHDNMAKLLAHPLQRPPQKDTSYTLFSMTANQEVHTNV</sequence>
<comment type="caution">
    <text evidence="7">The sequence shown here is derived from an EMBL/GenBank/DDBJ whole genome shotgun (WGS) entry which is preliminary data.</text>
</comment>
<dbReference type="GO" id="GO:0007095">
    <property type="term" value="P:mitotic G2 DNA damage checkpoint signaling"/>
    <property type="evidence" value="ECO:0007669"/>
    <property type="project" value="TreeGrafter"/>
</dbReference>
<reference evidence="7 8" key="1">
    <citation type="journal article" date="2019" name="Philos. Trans. R. Soc. Lond., B, Biol. Sci.">
        <title>Ant behaviour and brain gene expression of defending hosts depend on the ecological success of the intruding social parasite.</title>
        <authorList>
            <person name="Kaur R."/>
            <person name="Stoldt M."/>
            <person name="Jongepier E."/>
            <person name="Feldmeyer B."/>
            <person name="Menzel F."/>
            <person name="Bornberg-Bauer E."/>
            <person name="Foitzik S."/>
        </authorList>
    </citation>
    <scope>NUCLEOTIDE SEQUENCE [LARGE SCALE GENOMIC DNA]</scope>
    <source>
        <tissue evidence="7">Whole body</tissue>
    </source>
</reference>
<keyword evidence="8" id="KW-1185">Reference proteome</keyword>
<dbReference type="PANTHER" id="PTHR15660:SF1">
    <property type="entry name" value="BRISC AND BRCA1-A COMPLEX MEMBER 1"/>
    <property type="match status" value="1"/>
</dbReference>
<evidence type="ECO:0000256" key="2">
    <source>
        <dbReference type="ARBA" id="ARBA00022490"/>
    </source>
</evidence>
<dbReference type="GO" id="GO:0006302">
    <property type="term" value="P:double-strand break repair"/>
    <property type="evidence" value="ECO:0007669"/>
    <property type="project" value="TreeGrafter"/>
</dbReference>
<dbReference type="GO" id="GO:0045739">
    <property type="term" value="P:positive regulation of DNA repair"/>
    <property type="evidence" value="ECO:0007669"/>
    <property type="project" value="InterPro"/>
</dbReference>
<dbReference type="Proteomes" id="UP000310200">
    <property type="component" value="Unassembled WGS sequence"/>
</dbReference>
<dbReference type="GO" id="GO:0070531">
    <property type="term" value="C:BRCA1-A complex"/>
    <property type="evidence" value="ECO:0007669"/>
    <property type="project" value="InterPro"/>
</dbReference>
<evidence type="ECO:0000313" key="7">
    <source>
        <dbReference type="EMBL" id="TGZ54928.1"/>
    </source>
</evidence>
<accession>A0A4S2L366</accession>
<gene>
    <name evidence="7" type="ORF">DBV15_05337</name>
</gene>
<proteinExistence type="predicted"/>